<proteinExistence type="predicted"/>
<evidence type="ECO:0000313" key="1">
    <source>
        <dbReference type="EMBL" id="MBC9934412.1"/>
    </source>
</evidence>
<organism evidence="1 2">
    <name type="scientific">Chitinophaga qingshengii</name>
    <dbReference type="NCBI Taxonomy" id="1569794"/>
    <lineage>
        <taxon>Bacteria</taxon>
        <taxon>Pseudomonadati</taxon>
        <taxon>Bacteroidota</taxon>
        <taxon>Chitinophagia</taxon>
        <taxon>Chitinophagales</taxon>
        <taxon>Chitinophagaceae</taxon>
        <taxon>Chitinophaga</taxon>
    </lineage>
</organism>
<name>A0ABR7TVE8_9BACT</name>
<dbReference type="RefSeq" id="WP_188091510.1">
    <property type="nucleotide sequence ID" value="NZ_JACVFC010000005.1"/>
</dbReference>
<comment type="caution">
    <text evidence="1">The sequence shown here is derived from an EMBL/GenBank/DDBJ whole genome shotgun (WGS) entry which is preliminary data.</text>
</comment>
<accession>A0ABR7TVE8</accession>
<gene>
    <name evidence="1" type="ORF">ICL07_28760</name>
</gene>
<protein>
    <submittedName>
        <fullName evidence="1">Uncharacterized protein</fullName>
    </submittedName>
</protein>
<dbReference type="Proteomes" id="UP000659124">
    <property type="component" value="Unassembled WGS sequence"/>
</dbReference>
<dbReference type="EMBL" id="JACVFC010000005">
    <property type="protein sequence ID" value="MBC9934412.1"/>
    <property type="molecule type" value="Genomic_DNA"/>
</dbReference>
<reference evidence="1 2" key="1">
    <citation type="submission" date="2020-09" db="EMBL/GenBank/DDBJ databases">
        <title>Genome sequences of type strains of Chitinophaga qingshengii and Chitinophaga varians.</title>
        <authorList>
            <person name="Kittiwongwattana C."/>
        </authorList>
    </citation>
    <scope>NUCLEOTIDE SEQUENCE [LARGE SCALE GENOMIC DNA]</scope>
    <source>
        <strain evidence="1 2">JCM 30026</strain>
    </source>
</reference>
<evidence type="ECO:0000313" key="2">
    <source>
        <dbReference type="Proteomes" id="UP000659124"/>
    </source>
</evidence>
<sequence>MNKLTPEQIINLHLFGVRPIGNQEYFSALIAGIRDARKFTGRNIETGQIEIYDNNVNGCWLGAIGYLILLDQIGKCFKPSTISINFQSKTASIVRTLQYFSDLQDSERYCIYALRCALAHDYGLYNINGREPALTHHFLLRANSTTPLIELPKDQWDGKISTRNPENCTTVNLLALGDLVENIFESLKTMASQNQLEIILQGGTEELSSRYGFVKDR</sequence>
<keyword evidence="2" id="KW-1185">Reference proteome</keyword>